<feature type="coiled-coil region" evidence="1">
    <location>
        <begin position="35"/>
        <end position="66"/>
    </location>
</feature>
<proteinExistence type="predicted"/>
<accession>A0ABP6MJ67</accession>
<evidence type="ECO:0000313" key="2">
    <source>
        <dbReference type="EMBL" id="GAA3116299.1"/>
    </source>
</evidence>
<keyword evidence="3" id="KW-1185">Reference proteome</keyword>
<keyword evidence="1" id="KW-0175">Coiled coil</keyword>
<dbReference type="Proteomes" id="UP001500893">
    <property type="component" value="Unassembled WGS sequence"/>
</dbReference>
<gene>
    <name evidence="2" type="ORF">GCM10010521_00140</name>
</gene>
<evidence type="ECO:0000313" key="3">
    <source>
        <dbReference type="Proteomes" id="UP001500893"/>
    </source>
</evidence>
<reference evidence="3" key="1">
    <citation type="journal article" date="2019" name="Int. J. Syst. Evol. Microbiol.">
        <title>The Global Catalogue of Microorganisms (GCM) 10K type strain sequencing project: providing services to taxonomists for standard genome sequencing and annotation.</title>
        <authorList>
            <consortium name="The Broad Institute Genomics Platform"/>
            <consortium name="The Broad Institute Genome Sequencing Center for Infectious Disease"/>
            <person name="Wu L."/>
            <person name="Ma J."/>
        </authorList>
    </citation>
    <scope>NUCLEOTIDE SEQUENCE [LARGE SCALE GENOMIC DNA]</scope>
    <source>
        <strain evidence="3">JCM 11574</strain>
    </source>
</reference>
<protein>
    <submittedName>
        <fullName evidence="2">Uncharacterized protein</fullName>
    </submittedName>
</protein>
<organism evidence="2 3">
    <name type="scientific">Streptomyces rameus</name>
    <dbReference type="NCBI Taxonomy" id="68261"/>
    <lineage>
        <taxon>Bacteria</taxon>
        <taxon>Bacillati</taxon>
        <taxon>Actinomycetota</taxon>
        <taxon>Actinomycetes</taxon>
        <taxon>Kitasatosporales</taxon>
        <taxon>Streptomycetaceae</taxon>
        <taxon>Streptomyces</taxon>
    </lineage>
</organism>
<comment type="caution">
    <text evidence="2">The sequence shown here is derived from an EMBL/GenBank/DDBJ whole genome shotgun (WGS) entry which is preliminary data.</text>
</comment>
<evidence type="ECO:0000256" key="1">
    <source>
        <dbReference type="SAM" id="Coils"/>
    </source>
</evidence>
<sequence>MWIVWQGRFYGIPPVVEGATRTLRRMMDPEVLERITARRAELDGLEEQLAKQLAEVRAERDELAVSERVWQRMREILADERGEAGYVGGTN</sequence>
<name>A0ABP6MJ67_9ACTN</name>
<dbReference type="EMBL" id="BAAAVM010000001">
    <property type="protein sequence ID" value="GAA3116299.1"/>
    <property type="molecule type" value="Genomic_DNA"/>
</dbReference>